<evidence type="ECO:0000313" key="3">
    <source>
        <dbReference type="Proteomes" id="UP000314983"/>
    </source>
</evidence>
<reference evidence="2 3" key="1">
    <citation type="submission" date="2020-05" db="EMBL/GenBank/DDBJ databases">
        <title>Electrophorus electricus (electric eel) genome, fEleEle1, primary haplotype.</title>
        <authorList>
            <person name="Myers G."/>
            <person name="Meyer A."/>
            <person name="Fedrigo O."/>
            <person name="Formenti G."/>
            <person name="Rhie A."/>
            <person name="Tracey A."/>
            <person name="Sims Y."/>
            <person name="Jarvis E.D."/>
        </authorList>
    </citation>
    <scope>NUCLEOTIDE SEQUENCE [LARGE SCALE GENOMIC DNA]</scope>
</reference>
<keyword evidence="1" id="KW-0472">Membrane</keyword>
<dbReference type="AlphaFoldDB" id="A0AAY5EE56"/>
<keyword evidence="1" id="KW-0812">Transmembrane</keyword>
<evidence type="ECO:0000313" key="2">
    <source>
        <dbReference type="Ensembl" id="ENSEEEP00000054702.1"/>
    </source>
</evidence>
<accession>A0AAY5EE56</accession>
<keyword evidence="3" id="KW-1185">Reference proteome</keyword>
<dbReference type="Ensembl" id="ENSEEET00000063301.1">
    <property type="protein sequence ID" value="ENSEEEP00000054702.1"/>
    <property type="gene ID" value="ENSEEEG00000025014.1"/>
</dbReference>
<reference evidence="2" key="2">
    <citation type="submission" date="2025-08" db="UniProtKB">
        <authorList>
            <consortium name="Ensembl"/>
        </authorList>
    </citation>
    <scope>IDENTIFICATION</scope>
</reference>
<proteinExistence type="predicted"/>
<name>A0AAY5EE56_ELEEL</name>
<organism evidence="2 3">
    <name type="scientific">Electrophorus electricus</name>
    <name type="common">Electric eel</name>
    <name type="synonym">Gymnotus electricus</name>
    <dbReference type="NCBI Taxonomy" id="8005"/>
    <lineage>
        <taxon>Eukaryota</taxon>
        <taxon>Metazoa</taxon>
        <taxon>Chordata</taxon>
        <taxon>Craniata</taxon>
        <taxon>Vertebrata</taxon>
        <taxon>Euteleostomi</taxon>
        <taxon>Actinopterygii</taxon>
        <taxon>Neopterygii</taxon>
        <taxon>Teleostei</taxon>
        <taxon>Ostariophysi</taxon>
        <taxon>Gymnotiformes</taxon>
        <taxon>Gymnotoidei</taxon>
        <taxon>Gymnotidae</taxon>
        <taxon>Electrophorus</taxon>
    </lineage>
</organism>
<feature type="transmembrane region" description="Helical" evidence="1">
    <location>
        <begin position="41"/>
        <end position="63"/>
    </location>
</feature>
<sequence>VLNLLELTQCPLTKTPTIHQSPACTNHVTHSLPHSQSITHLLIITYTCNFLPPLLPAAVLIYAMRGPSHSDYASQA</sequence>
<evidence type="ECO:0000256" key="1">
    <source>
        <dbReference type="SAM" id="Phobius"/>
    </source>
</evidence>
<dbReference type="Proteomes" id="UP000314983">
    <property type="component" value="Chromosome 18"/>
</dbReference>
<reference evidence="2" key="3">
    <citation type="submission" date="2025-09" db="UniProtKB">
        <authorList>
            <consortium name="Ensembl"/>
        </authorList>
    </citation>
    <scope>IDENTIFICATION</scope>
</reference>
<protein>
    <submittedName>
        <fullName evidence="2">Uncharacterized protein</fullName>
    </submittedName>
</protein>
<keyword evidence="1" id="KW-1133">Transmembrane helix</keyword>